<feature type="region of interest" description="Disordered" evidence="2">
    <location>
        <begin position="291"/>
        <end position="349"/>
    </location>
</feature>
<dbReference type="InterPro" id="IPR000742">
    <property type="entry name" value="EGF"/>
</dbReference>
<dbReference type="Proteomes" id="UP000835052">
    <property type="component" value="Unassembled WGS sequence"/>
</dbReference>
<evidence type="ECO:0000256" key="3">
    <source>
        <dbReference type="SAM" id="Phobius"/>
    </source>
</evidence>
<keyword evidence="1" id="KW-1015">Disulfide bond</keyword>
<keyword evidence="3" id="KW-0812">Transmembrane</keyword>
<keyword evidence="3" id="KW-0472">Membrane</keyword>
<evidence type="ECO:0000313" key="6">
    <source>
        <dbReference type="EMBL" id="CAD6194171.1"/>
    </source>
</evidence>
<dbReference type="AlphaFoldDB" id="A0A8S1HIE4"/>
<feature type="disulfide bond" evidence="1">
    <location>
        <begin position="160"/>
        <end position="169"/>
    </location>
</feature>
<feature type="transmembrane region" description="Helical" evidence="3">
    <location>
        <begin position="181"/>
        <end position="202"/>
    </location>
</feature>
<evidence type="ECO:0000256" key="2">
    <source>
        <dbReference type="SAM" id="MobiDB-lite"/>
    </source>
</evidence>
<dbReference type="PROSITE" id="PS00022">
    <property type="entry name" value="EGF_1"/>
    <property type="match status" value="1"/>
</dbReference>
<dbReference type="PROSITE" id="PS50026">
    <property type="entry name" value="EGF_3"/>
    <property type="match status" value="1"/>
</dbReference>
<keyword evidence="4" id="KW-0732">Signal</keyword>
<organism evidence="6 7">
    <name type="scientific">Caenorhabditis auriculariae</name>
    <dbReference type="NCBI Taxonomy" id="2777116"/>
    <lineage>
        <taxon>Eukaryota</taxon>
        <taxon>Metazoa</taxon>
        <taxon>Ecdysozoa</taxon>
        <taxon>Nematoda</taxon>
        <taxon>Chromadorea</taxon>
        <taxon>Rhabditida</taxon>
        <taxon>Rhabditina</taxon>
        <taxon>Rhabditomorpha</taxon>
        <taxon>Rhabditoidea</taxon>
        <taxon>Rhabditidae</taxon>
        <taxon>Peloderinae</taxon>
        <taxon>Caenorhabditis</taxon>
    </lineage>
</organism>
<sequence>MRLKRYAILTIAEIFALFSIVRSDKNLAYSGDSKNIDFYEKTKVISDTVQKKNKPFWTVRSVISPNQVVFQNPQVASDTNGEGRFRTSVEGDWLYAFGLQQIHDGTILECWLPIDSANTTFAISRTRIEIQNCSTESSNPCQYGKCIIENGSFSKLSCLCFVQYTGFFCEKMVDGATFYEAMFILPLILFFPALLLVVIFLYSPEAARNAEATGPAKVLLLTQHIVSHDRSLVSKKELFDCFLTSPDEKRIAIPVSFLTPTSIAPDGITSFRNTPTSSGTVVNLSLEHSPVTVNEPPKIIPKERKSSSTKKKKAGSGPPSDDTKSSPAPKSSPDPSRPPKQGKAPPKSS</sequence>
<name>A0A8S1HIE4_9PELO</name>
<dbReference type="OrthoDB" id="5835689at2759"/>
<protein>
    <recommendedName>
        <fullName evidence="5">EGF-like domain-containing protein</fullName>
    </recommendedName>
</protein>
<gene>
    <name evidence="6" type="ORF">CAUJ_LOCUS10090</name>
</gene>
<proteinExistence type="predicted"/>
<comment type="caution">
    <text evidence="1">Lacks conserved residue(s) required for the propagation of feature annotation.</text>
</comment>
<dbReference type="Gene3D" id="2.10.25.10">
    <property type="entry name" value="Laminin"/>
    <property type="match status" value="1"/>
</dbReference>
<keyword evidence="3" id="KW-1133">Transmembrane helix</keyword>
<keyword evidence="1" id="KW-0245">EGF-like domain</keyword>
<dbReference type="EMBL" id="CAJGYM010000042">
    <property type="protein sequence ID" value="CAD6194171.1"/>
    <property type="molecule type" value="Genomic_DNA"/>
</dbReference>
<reference evidence="6" key="1">
    <citation type="submission" date="2020-10" db="EMBL/GenBank/DDBJ databases">
        <authorList>
            <person name="Kikuchi T."/>
        </authorList>
    </citation>
    <scope>NUCLEOTIDE SEQUENCE</scope>
    <source>
        <strain evidence="6">NKZ352</strain>
    </source>
</reference>
<feature type="signal peptide" evidence="4">
    <location>
        <begin position="1"/>
        <end position="23"/>
    </location>
</feature>
<dbReference type="CDD" id="cd00054">
    <property type="entry name" value="EGF_CA"/>
    <property type="match status" value="1"/>
</dbReference>
<evidence type="ECO:0000313" key="7">
    <source>
        <dbReference type="Proteomes" id="UP000835052"/>
    </source>
</evidence>
<feature type="compositionally biased region" description="Low complexity" evidence="2">
    <location>
        <begin position="315"/>
        <end position="329"/>
    </location>
</feature>
<evidence type="ECO:0000256" key="4">
    <source>
        <dbReference type="SAM" id="SignalP"/>
    </source>
</evidence>
<comment type="caution">
    <text evidence="6">The sequence shown here is derived from an EMBL/GenBank/DDBJ whole genome shotgun (WGS) entry which is preliminary data.</text>
</comment>
<evidence type="ECO:0000256" key="1">
    <source>
        <dbReference type="PROSITE-ProRule" id="PRU00076"/>
    </source>
</evidence>
<accession>A0A8S1HIE4</accession>
<evidence type="ECO:0000259" key="5">
    <source>
        <dbReference type="PROSITE" id="PS50026"/>
    </source>
</evidence>
<dbReference type="SUPFAM" id="SSF57196">
    <property type="entry name" value="EGF/Laminin"/>
    <property type="match status" value="1"/>
</dbReference>
<keyword evidence="7" id="KW-1185">Reference proteome</keyword>
<feature type="disulfide bond" evidence="1">
    <location>
        <begin position="141"/>
        <end position="158"/>
    </location>
</feature>
<feature type="domain" description="EGF-like" evidence="5">
    <location>
        <begin position="129"/>
        <end position="170"/>
    </location>
</feature>
<feature type="chain" id="PRO_5035922444" description="EGF-like domain-containing protein" evidence="4">
    <location>
        <begin position="24"/>
        <end position="349"/>
    </location>
</feature>